<evidence type="ECO:0000313" key="4">
    <source>
        <dbReference type="Proteomes" id="UP001430848"/>
    </source>
</evidence>
<dbReference type="Proteomes" id="UP001430848">
    <property type="component" value="Unassembled WGS sequence"/>
</dbReference>
<name>A0ABR1NNC4_DIAER</name>
<feature type="region of interest" description="Disordered" evidence="1">
    <location>
        <begin position="432"/>
        <end position="471"/>
    </location>
</feature>
<dbReference type="InterPro" id="IPR011009">
    <property type="entry name" value="Kinase-like_dom_sf"/>
</dbReference>
<proteinExistence type="predicted"/>
<reference evidence="3 4" key="1">
    <citation type="submission" date="2024-02" db="EMBL/GenBank/DDBJ databases">
        <title>De novo assembly and annotation of 12 fungi associated with fruit tree decline syndrome in Ontario, Canada.</title>
        <authorList>
            <person name="Sulman M."/>
            <person name="Ellouze W."/>
            <person name="Ilyukhin E."/>
        </authorList>
    </citation>
    <scope>NUCLEOTIDE SEQUENCE [LARGE SCALE GENOMIC DNA]</scope>
    <source>
        <strain evidence="3 4">M169</strain>
    </source>
</reference>
<evidence type="ECO:0000259" key="2">
    <source>
        <dbReference type="PROSITE" id="PS50011"/>
    </source>
</evidence>
<dbReference type="SUPFAM" id="SSF56112">
    <property type="entry name" value="Protein kinase-like (PK-like)"/>
    <property type="match status" value="1"/>
</dbReference>
<evidence type="ECO:0000256" key="1">
    <source>
        <dbReference type="SAM" id="MobiDB-lite"/>
    </source>
</evidence>
<organism evidence="3 4">
    <name type="scientific">Diaporthe eres</name>
    <name type="common">Phomopsis oblonga</name>
    <dbReference type="NCBI Taxonomy" id="83184"/>
    <lineage>
        <taxon>Eukaryota</taxon>
        <taxon>Fungi</taxon>
        <taxon>Dikarya</taxon>
        <taxon>Ascomycota</taxon>
        <taxon>Pezizomycotina</taxon>
        <taxon>Sordariomycetes</taxon>
        <taxon>Sordariomycetidae</taxon>
        <taxon>Diaporthales</taxon>
        <taxon>Diaporthaceae</taxon>
        <taxon>Diaporthe</taxon>
        <taxon>Diaporthe eres species complex</taxon>
    </lineage>
</organism>
<comment type="caution">
    <text evidence="3">The sequence shown here is derived from an EMBL/GenBank/DDBJ whole genome shotgun (WGS) entry which is preliminary data.</text>
</comment>
<dbReference type="Gene3D" id="1.10.510.10">
    <property type="entry name" value="Transferase(Phosphotransferase) domain 1"/>
    <property type="match status" value="1"/>
</dbReference>
<protein>
    <recommendedName>
        <fullName evidence="2">Protein kinase domain-containing protein</fullName>
    </recommendedName>
</protein>
<keyword evidence="4" id="KW-1185">Reference proteome</keyword>
<dbReference type="EMBL" id="JAKNSF020000183">
    <property type="protein sequence ID" value="KAK7708436.1"/>
    <property type="molecule type" value="Genomic_DNA"/>
</dbReference>
<dbReference type="PROSITE" id="PS50011">
    <property type="entry name" value="PROTEIN_KINASE_DOM"/>
    <property type="match status" value="1"/>
</dbReference>
<feature type="compositionally biased region" description="Low complexity" evidence="1">
    <location>
        <begin position="455"/>
        <end position="471"/>
    </location>
</feature>
<evidence type="ECO:0000313" key="3">
    <source>
        <dbReference type="EMBL" id="KAK7708436.1"/>
    </source>
</evidence>
<dbReference type="InterPro" id="IPR000719">
    <property type="entry name" value="Prot_kinase_dom"/>
</dbReference>
<accession>A0ABR1NNC4</accession>
<feature type="domain" description="Protein kinase" evidence="2">
    <location>
        <begin position="103"/>
        <end position="412"/>
    </location>
</feature>
<sequence length="471" mass="52519">MANPRGLDDLSKFVLQQTIDYFDNFWKTLEVWEPYERVSIFERLRIPYWNPARPDPAFDENQQAAVTAARRRNRPFHQVTRSDAASGDAIEQRMRIFFEESGYTFVKVLGAGSQGVAVLFEFAGQRVVIKWSQELAPLSTEMWAMRKMVGARHIVQGLLRKISQQEAYLKDSEIWRVFLCLFRACVALTYPDKWSPEGFVPTRNVDPPTKEEFVPKDAAGAALPTDLGIIDFDMNDRNVMIGDFSADPGPEHPHDQVPVVKVGDLGVITRLLPRHRDSFFVLVSGRLRGNMWYNFPEQFTETWKNVDGMESLAADEVAGKYGWTSNLWQVGRLMTIMITRVTPDVPPTCTQSDITKPDGTTQKIWTYSGHLIGEQFDHYDPLLRSTVAWCMAHRPADRPGILELERLITDAVAVDRSAAEAEGRVSIRELLGAPPAVPTQVPSAVRDPPAPPSAPAAAGTAGPSGPTAPGG</sequence>
<gene>
    <name evidence="3" type="ORF">SLS63_013474</name>
</gene>